<feature type="transmembrane region" description="Helical" evidence="12">
    <location>
        <begin position="96"/>
        <end position="114"/>
    </location>
</feature>
<evidence type="ECO:0000256" key="11">
    <source>
        <dbReference type="ARBA" id="ARBA00023136"/>
    </source>
</evidence>
<evidence type="ECO:0000256" key="9">
    <source>
        <dbReference type="ARBA" id="ARBA00022989"/>
    </source>
</evidence>
<comment type="similarity">
    <text evidence="3 12">Belongs to the SWEET sugar transporter family.</text>
</comment>
<dbReference type="FunFam" id="1.20.1280.290:FF:000004">
    <property type="entry name" value="Sugar transporter SWEET"/>
    <property type="match status" value="1"/>
</dbReference>
<evidence type="ECO:0000256" key="5">
    <source>
        <dbReference type="ARBA" id="ARBA00022475"/>
    </source>
</evidence>
<evidence type="ECO:0000256" key="1">
    <source>
        <dbReference type="ARBA" id="ARBA00004651"/>
    </source>
</evidence>
<dbReference type="AlphaFoldDB" id="A0A9P0MMX2"/>
<protein>
    <recommendedName>
        <fullName evidence="12">Sugar transporter SWEET</fullName>
    </recommendedName>
</protein>
<feature type="transmembrane region" description="Helical" evidence="12">
    <location>
        <begin position="41"/>
        <end position="60"/>
    </location>
</feature>
<gene>
    <name evidence="13" type="ORF">NEZAVI_LOCUS6624</name>
</gene>
<dbReference type="GO" id="GO:0051119">
    <property type="term" value="F:sugar transmembrane transporter activity"/>
    <property type="evidence" value="ECO:0007669"/>
    <property type="project" value="InterPro"/>
</dbReference>
<proteinExistence type="inferred from homology"/>
<dbReference type="PANTHER" id="PTHR10791">
    <property type="entry name" value="RAG1-ACTIVATING PROTEIN 1"/>
    <property type="match status" value="1"/>
</dbReference>
<dbReference type="Pfam" id="PF03083">
    <property type="entry name" value="MtN3_slv"/>
    <property type="match status" value="2"/>
</dbReference>
<sequence length="230" mass="26169">MVLEDFKEVLGTSASVCQIIQFFSGILVCRKFMKKGSSDDVSGIPFICGFLSCGLWSGYAKLLNDFILIYINVLGSFLMFSYVCVFYIYSSKRSKLIKQILIVIAFLVFIQTHIKSLEDFELKRKHLGIVCSFVTISFFASPLTDLARVIRVKSAESLPFPLILMSTIVSFQWTLYGYVIKDGFVMYLNLAGFCLSLFQLLLFCVYPARWMNDKSNITIVIPEHRIKIAS</sequence>
<keyword evidence="4 12" id="KW-0813">Transport</keyword>
<name>A0A9P0MMX2_NEZVI</name>
<keyword evidence="10" id="KW-0333">Golgi apparatus</keyword>
<evidence type="ECO:0000256" key="8">
    <source>
        <dbReference type="ARBA" id="ARBA00022737"/>
    </source>
</evidence>
<dbReference type="EMBL" id="OV725079">
    <property type="protein sequence ID" value="CAH1396582.1"/>
    <property type="molecule type" value="Genomic_DNA"/>
</dbReference>
<dbReference type="InterPro" id="IPR004316">
    <property type="entry name" value="SWEET_rpt"/>
</dbReference>
<feature type="transmembrane region" description="Helical" evidence="12">
    <location>
        <begin position="184"/>
        <end position="206"/>
    </location>
</feature>
<dbReference type="PANTHER" id="PTHR10791:SF112">
    <property type="entry name" value="SUGAR TRANSPORTER SWEET1"/>
    <property type="match status" value="1"/>
</dbReference>
<dbReference type="GO" id="GO:0005886">
    <property type="term" value="C:plasma membrane"/>
    <property type="evidence" value="ECO:0007669"/>
    <property type="project" value="UniProtKB-SubCell"/>
</dbReference>
<evidence type="ECO:0000256" key="6">
    <source>
        <dbReference type="ARBA" id="ARBA00022597"/>
    </source>
</evidence>
<keyword evidence="11 12" id="KW-0472">Membrane</keyword>
<feature type="transmembrane region" description="Helical" evidence="12">
    <location>
        <begin position="12"/>
        <end position="29"/>
    </location>
</feature>
<dbReference type="OrthoDB" id="409725at2759"/>
<evidence type="ECO:0000313" key="14">
    <source>
        <dbReference type="Proteomes" id="UP001152798"/>
    </source>
</evidence>
<dbReference type="InterPro" id="IPR047664">
    <property type="entry name" value="SWEET"/>
</dbReference>
<evidence type="ECO:0000256" key="2">
    <source>
        <dbReference type="ARBA" id="ARBA00004653"/>
    </source>
</evidence>
<evidence type="ECO:0000256" key="4">
    <source>
        <dbReference type="ARBA" id="ARBA00022448"/>
    </source>
</evidence>
<dbReference type="Gene3D" id="1.20.1280.290">
    <property type="match status" value="2"/>
</dbReference>
<evidence type="ECO:0000313" key="13">
    <source>
        <dbReference type="EMBL" id="CAH1396582.1"/>
    </source>
</evidence>
<accession>A0A9P0MMX2</accession>
<keyword evidence="6 12" id="KW-0762">Sugar transport</keyword>
<reference evidence="13" key="1">
    <citation type="submission" date="2022-01" db="EMBL/GenBank/DDBJ databases">
        <authorList>
            <person name="King R."/>
        </authorList>
    </citation>
    <scope>NUCLEOTIDE SEQUENCE</scope>
</reference>
<keyword evidence="5" id="KW-1003">Cell membrane</keyword>
<comment type="subcellular location">
    <subcellularLocation>
        <location evidence="1 12">Cell membrane</location>
        <topology evidence="1 12">Multi-pass membrane protein</topology>
    </subcellularLocation>
    <subcellularLocation>
        <location evidence="2">Golgi apparatus membrane</location>
        <topology evidence="2">Multi-pass membrane protein</topology>
    </subcellularLocation>
</comment>
<organism evidence="13 14">
    <name type="scientific">Nezara viridula</name>
    <name type="common">Southern green stink bug</name>
    <name type="synonym">Cimex viridulus</name>
    <dbReference type="NCBI Taxonomy" id="85310"/>
    <lineage>
        <taxon>Eukaryota</taxon>
        <taxon>Metazoa</taxon>
        <taxon>Ecdysozoa</taxon>
        <taxon>Arthropoda</taxon>
        <taxon>Hexapoda</taxon>
        <taxon>Insecta</taxon>
        <taxon>Pterygota</taxon>
        <taxon>Neoptera</taxon>
        <taxon>Paraneoptera</taxon>
        <taxon>Hemiptera</taxon>
        <taxon>Heteroptera</taxon>
        <taxon>Panheteroptera</taxon>
        <taxon>Pentatomomorpha</taxon>
        <taxon>Pentatomoidea</taxon>
        <taxon>Pentatomidae</taxon>
        <taxon>Pentatominae</taxon>
        <taxon>Nezara</taxon>
    </lineage>
</organism>
<keyword evidence="9 12" id="KW-1133">Transmembrane helix</keyword>
<evidence type="ECO:0000256" key="12">
    <source>
        <dbReference type="RuleBase" id="RU910715"/>
    </source>
</evidence>
<comment type="function">
    <text evidence="12">Mediates sugar transport across membranes.</text>
</comment>
<dbReference type="GO" id="GO:0000139">
    <property type="term" value="C:Golgi membrane"/>
    <property type="evidence" value="ECO:0007669"/>
    <property type="project" value="UniProtKB-SubCell"/>
</dbReference>
<dbReference type="Proteomes" id="UP001152798">
    <property type="component" value="Chromosome 3"/>
</dbReference>
<keyword evidence="8" id="KW-0677">Repeat</keyword>
<keyword evidence="7 12" id="KW-0812">Transmembrane</keyword>
<feature type="transmembrane region" description="Helical" evidence="12">
    <location>
        <begin position="158"/>
        <end position="178"/>
    </location>
</feature>
<keyword evidence="14" id="KW-1185">Reference proteome</keyword>
<evidence type="ECO:0000256" key="3">
    <source>
        <dbReference type="ARBA" id="ARBA00007809"/>
    </source>
</evidence>
<feature type="transmembrane region" description="Helical" evidence="12">
    <location>
        <begin position="126"/>
        <end position="146"/>
    </location>
</feature>
<evidence type="ECO:0000256" key="7">
    <source>
        <dbReference type="ARBA" id="ARBA00022692"/>
    </source>
</evidence>
<evidence type="ECO:0000256" key="10">
    <source>
        <dbReference type="ARBA" id="ARBA00023034"/>
    </source>
</evidence>
<feature type="transmembrane region" description="Helical" evidence="12">
    <location>
        <begin position="66"/>
        <end position="89"/>
    </location>
</feature>